<dbReference type="PANTHER" id="PTHR11346:SF26">
    <property type="entry name" value="GALECTIN-3"/>
    <property type="match status" value="1"/>
</dbReference>
<sequence>MDLSDALDGGFSGGNQPGNPTWPGQPGANPAWPGGQPGANPAWPGGPSGGGGPWPGGNPNQPSWPSPQPNAPGGWPSPGPGPGIPAAAQQILTVPYNHNLSMGVYNKMLITIAGSIKPNANMFTVDLATPSDLAFHFNVRFNEHGKKVIVRNSCFGTKWGKEERQLQNFPFVQGKPFEMKILCTDTEFKVAVNSAHLLEFKYRFTNLSLIKMMNIYYDVTLSKVSVETLP</sequence>
<evidence type="ECO:0000256" key="17">
    <source>
        <dbReference type="ARBA" id="ARBA00023187"/>
    </source>
</evidence>
<evidence type="ECO:0000256" key="6">
    <source>
        <dbReference type="ARBA" id="ARBA00022553"/>
    </source>
</evidence>
<evidence type="ECO:0000256" key="16">
    <source>
        <dbReference type="ARBA" id="ARBA00023157"/>
    </source>
</evidence>
<feature type="compositionally biased region" description="Low complexity" evidence="20">
    <location>
        <begin position="22"/>
        <end position="45"/>
    </location>
</feature>
<keyword evidence="5" id="KW-0964">Secreted</keyword>
<dbReference type="GO" id="GO:0019863">
    <property type="term" value="F:IgE binding"/>
    <property type="evidence" value="ECO:0007669"/>
    <property type="project" value="UniProtKB-KW"/>
</dbReference>
<dbReference type="STRING" id="43700.ENSMALP00000027830"/>
<feature type="compositionally biased region" description="Pro residues" evidence="20">
    <location>
        <begin position="62"/>
        <end position="83"/>
    </location>
</feature>
<dbReference type="InterPro" id="IPR001079">
    <property type="entry name" value="Galectin_CRD"/>
</dbReference>
<evidence type="ECO:0000256" key="10">
    <source>
        <dbReference type="ARBA" id="ARBA00022734"/>
    </source>
</evidence>
<dbReference type="GO" id="GO:0005615">
    <property type="term" value="C:extracellular space"/>
    <property type="evidence" value="ECO:0007669"/>
    <property type="project" value="TreeGrafter"/>
</dbReference>
<keyword evidence="18" id="KW-0539">Nucleus</keyword>
<dbReference type="SMART" id="SM00276">
    <property type="entry name" value="GLECT"/>
    <property type="match status" value="1"/>
</dbReference>
<keyword evidence="4" id="KW-0963">Cytoplasm</keyword>
<evidence type="ECO:0000256" key="20">
    <source>
        <dbReference type="SAM" id="MobiDB-lite"/>
    </source>
</evidence>
<dbReference type="GO" id="GO:0048245">
    <property type="term" value="P:eosinophil chemotaxis"/>
    <property type="evidence" value="ECO:0007669"/>
    <property type="project" value="TreeGrafter"/>
</dbReference>
<feature type="domain" description="Galectin" evidence="21">
    <location>
        <begin position="96"/>
        <end position="227"/>
    </location>
</feature>
<evidence type="ECO:0000313" key="23">
    <source>
        <dbReference type="Proteomes" id="UP000261600"/>
    </source>
</evidence>
<dbReference type="SUPFAM" id="SSF49899">
    <property type="entry name" value="Concanavalin A-like lectins/glucanases"/>
    <property type="match status" value="1"/>
</dbReference>
<keyword evidence="15" id="KW-0007">Acetylation</keyword>
<keyword evidence="12" id="KW-0221">Differentiation</keyword>
<keyword evidence="16" id="KW-1015">Disulfide bond</keyword>
<dbReference type="GO" id="GO:2001237">
    <property type="term" value="P:negative regulation of extrinsic apoptotic signaling pathway"/>
    <property type="evidence" value="ECO:0007669"/>
    <property type="project" value="TreeGrafter"/>
</dbReference>
<dbReference type="GO" id="GO:0030593">
    <property type="term" value="P:neutrophil chemotaxis"/>
    <property type="evidence" value="ECO:0007669"/>
    <property type="project" value="TreeGrafter"/>
</dbReference>
<dbReference type="GO" id="GO:0001772">
    <property type="term" value="C:immunological synapse"/>
    <property type="evidence" value="ECO:0007669"/>
    <property type="project" value="TreeGrafter"/>
</dbReference>
<keyword evidence="17" id="KW-0508">mRNA splicing</keyword>
<comment type="subcellular location">
    <subcellularLocation>
        <location evidence="2">Cytoplasm</location>
    </subcellularLocation>
    <subcellularLocation>
        <location evidence="1">Nucleus</location>
    </subcellularLocation>
    <subcellularLocation>
        <location evidence="3">Secreted</location>
    </subcellularLocation>
</comment>
<evidence type="ECO:0000256" key="14">
    <source>
        <dbReference type="ARBA" id="ARBA00022972"/>
    </source>
</evidence>
<dbReference type="FunFam" id="2.60.120.200:FF:000023">
    <property type="entry name" value="Galectin"/>
    <property type="match status" value="1"/>
</dbReference>
<dbReference type="AlphaFoldDB" id="A0A3Q3K4H7"/>
<feature type="compositionally biased region" description="Gly residues" evidence="20">
    <location>
        <begin position="46"/>
        <end position="55"/>
    </location>
</feature>
<dbReference type="GO" id="GO:0002548">
    <property type="term" value="P:monocyte chemotaxis"/>
    <property type="evidence" value="ECO:0007669"/>
    <property type="project" value="TreeGrafter"/>
</dbReference>
<keyword evidence="7" id="KW-0399">Innate immunity</keyword>
<dbReference type="GO" id="GO:0006397">
    <property type="term" value="P:mRNA processing"/>
    <property type="evidence" value="ECO:0007669"/>
    <property type="project" value="UniProtKB-KW"/>
</dbReference>
<dbReference type="GO" id="GO:0030154">
    <property type="term" value="P:cell differentiation"/>
    <property type="evidence" value="ECO:0007669"/>
    <property type="project" value="UniProtKB-KW"/>
</dbReference>
<dbReference type="SMART" id="SM00908">
    <property type="entry name" value="Gal-bind_lectin"/>
    <property type="match status" value="1"/>
</dbReference>
<dbReference type="GO" id="GO:0005737">
    <property type="term" value="C:cytoplasm"/>
    <property type="evidence" value="ECO:0007669"/>
    <property type="project" value="UniProtKB-SubCell"/>
</dbReference>
<keyword evidence="9" id="KW-0747">Spliceosome</keyword>
<name>A0A3Q3K4H7_MONAL</name>
<protein>
    <recommendedName>
        <fullName evidence="19">Galectin</fullName>
    </recommendedName>
</protein>
<dbReference type="PROSITE" id="PS51304">
    <property type="entry name" value="GALECTIN"/>
    <property type="match status" value="1"/>
</dbReference>
<evidence type="ECO:0000256" key="3">
    <source>
        <dbReference type="ARBA" id="ARBA00004613"/>
    </source>
</evidence>
<keyword evidence="6" id="KW-0597">Phosphoprotein</keyword>
<evidence type="ECO:0000256" key="8">
    <source>
        <dbReference type="ARBA" id="ARBA00022664"/>
    </source>
</evidence>
<dbReference type="PANTHER" id="PTHR11346">
    <property type="entry name" value="GALECTIN"/>
    <property type="match status" value="1"/>
</dbReference>
<dbReference type="GO" id="GO:0043236">
    <property type="term" value="F:laminin binding"/>
    <property type="evidence" value="ECO:0007669"/>
    <property type="project" value="TreeGrafter"/>
</dbReference>
<evidence type="ECO:0000256" key="15">
    <source>
        <dbReference type="ARBA" id="ARBA00022990"/>
    </source>
</evidence>
<reference evidence="22" key="1">
    <citation type="submission" date="2025-08" db="UniProtKB">
        <authorList>
            <consortium name="Ensembl"/>
        </authorList>
    </citation>
    <scope>IDENTIFICATION</scope>
</reference>
<evidence type="ECO:0000256" key="1">
    <source>
        <dbReference type="ARBA" id="ARBA00004123"/>
    </source>
</evidence>
<organism evidence="22 23">
    <name type="scientific">Monopterus albus</name>
    <name type="common">Swamp eel</name>
    <dbReference type="NCBI Taxonomy" id="43700"/>
    <lineage>
        <taxon>Eukaryota</taxon>
        <taxon>Metazoa</taxon>
        <taxon>Chordata</taxon>
        <taxon>Craniata</taxon>
        <taxon>Vertebrata</taxon>
        <taxon>Euteleostomi</taxon>
        <taxon>Actinopterygii</taxon>
        <taxon>Neopterygii</taxon>
        <taxon>Teleostei</taxon>
        <taxon>Neoteleostei</taxon>
        <taxon>Acanthomorphata</taxon>
        <taxon>Anabantaria</taxon>
        <taxon>Synbranchiformes</taxon>
        <taxon>Synbranchidae</taxon>
        <taxon>Monopterus</taxon>
    </lineage>
</organism>
<evidence type="ECO:0000313" key="22">
    <source>
        <dbReference type="Ensembl" id="ENSMALP00000027830.1"/>
    </source>
</evidence>
<keyword evidence="23" id="KW-1185">Reference proteome</keyword>
<reference evidence="22" key="2">
    <citation type="submission" date="2025-09" db="UniProtKB">
        <authorList>
            <consortium name="Ensembl"/>
        </authorList>
    </citation>
    <scope>IDENTIFICATION</scope>
</reference>
<evidence type="ECO:0000256" key="9">
    <source>
        <dbReference type="ARBA" id="ARBA00022728"/>
    </source>
</evidence>
<dbReference type="InterPro" id="IPR044156">
    <property type="entry name" value="Galectin-like"/>
</dbReference>
<dbReference type="RefSeq" id="XP_020442028.1">
    <property type="nucleotide sequence ID" value="XM_020586372.1"/>
</dbReference>
<dbReference type="KEGG" id="malb:109951717"/>
<keyword evidence="14" id="KW-0389">IgE-binding protein</keyword>
<evidence type="ECO:0000256" key="7">
    <source>
        <dbReference type="ARBA" id="ARBA00022588"/>
    </source>
</evidence>
<dbReference type="GeneID" id="109951717"/>
<dbReference type="GO" id="GO:0048246">
    <property type="term" value="P:macrophage chemotaxis"/>
    <property type="evidence" value="ECO:0007669"/>
    <property type="project" value="TreeGrafter"/>
</dbReference>
<keyword evidence="11" id="KW-0677">Repeat</keyword>
<evidence type="ECO:0000259" key="21">
    <source>
        <dbReference type="PROSITE" id="PS51304"/>
    </source>
</evidence>
<dbReference type="RefSeq" id="XP_020442029.1">
    <property type="nucleotide sequence ID" value="XM_020586373.1"/>
</dbReference>
<dbReference type="GO" id="GO:0048030">
    <property type="term" value="F:disaccharide binding"/>
    <property type="evidence" value="ECO:0007669"/>
    <property type="project" value="TreeGrafter"/>
</dbReference>
<keyword evidence="8" id="KW-0507">mRNA processing</keyword>
<evidence type="ECO:0000256" key="2">
    <source>
        <dbReference type="ARBA" id="ARBA00004496"/>
    </source>
</evidence>
<evidence type="ECO:0000256" key="13">
    <source>
        <dbReference type="ARBA" id="ARBA00022859"/>
    </source>
</evidence>
<dbReference type="InterPro" id="IPR013320">
    <property type="entry name" value="ConA-like_dom_sf"/>
</dbReference>
<proteinExistence type="predicted"/>
<evidence type="ECO:0000256" key="4">
    <source>
        <dbReference type="ARBA" id="ARBA00022490"/>
    </source>
</evidence>
<dbReference type="CTD" id="325599"/>
<dbReference type="Pfam" id="PF00337">
    <property type="entry name" value="Gal-bind_lectin"/>
    <property type="match status" value="1"/>
</dbReference>
<keyword evidence="10 19" id="KW-0430">Lectin</keyword>
<evidence type="ECO:0000256" key="5">
    <source>
        <dbReference type="ARBA" id="ARBA00022525"/>
    </source>
</evidence>
<dbReference type="CDD" id="cd00070">
    <property type="entry name" value="GLECT"/>
    <property type="match status" value="1"/>
</dbReference>
<accession>A0A3Q3K4H7</accession>
<dbReference type="OrthoDB" id="8942303at2759"/>
<dbReference type="Proteomes" id="UP000261600">
    <property type="component" value="Unplaced"/>
</dbReference>
<dbReference type="GO" id="GO:0005681">
    <property type="term" value="C:spliceosomal complex"/>
    <property type="evidence" value="ECO:0007669"/>
    <property type="project" value="UniProtKB-KW"/>
</dbReference>
<evidence type="ECO:0000256" key="11">
    <source>
        <dbReference type="ARBA" id="ARBA00022737"/>
    </source>
</evidence>
<evidence type="ECO:0000256" key="12">
    <source>
        <dbReference type="ARBA" id="ARBA00022782"/>
    </source>
</evidence>
<dbReference type="GO" id="GO:0008380">
    <property type="term" value="P:RNA splicing"/>
    <property type="evidence" value="ECO:0007669"/>
    <property type="project" value="UniProtKB-KW"/>
</dbReference>
<dbReference type="Gene3D" id="2.60.120.200">
    <property type="match status" value="1"/>
</dbReference>
<evidence type="ECO:0000256" key="18">
    <source>
        <dbReference type="ARBA" id="ARBA00023242"/>
    </source>
</evidence>
<dbReference type="Ensembl" id="ENSMALT00000028342.1">
    <property type="protein sequence ID" value="ENSMALP00000027830.1"/>
    <property type="gene ID" value="ENSMALG00000019303.1"/>
</dbReference>
<dbReference type="GO" id="GO:0045806">
    <property type="term" value="P:negative regulation of endocytosis"/>
    <property type="evidence" value="ECO:0007669"/>
    <property type="project" value="TreeGrafter"/>
</dbReference>
<evidence type="ECO:0000256" key="19">
    <source>
        <dbReference type="RuleBase" id="RU102079"/>
    </source>
</evidence>
<keyword evidence="13" id="KW-0391">Immunity</keyword>
<dbReference type="GO" id="GO:0090280">
    <property type="term" value="P:positive regulation of calcium ion import"/>
    <property type="evidence" value="ECO:0007669"/>
    <property type="project" value="TreeGrafter"/>
</dbReference>
<feature type="region of interest" description="Disordered" evidence="20">
    <location>
        <begin position="1"/>
        <end position="86"/>
    </location>
</feature>
<dbReference type="GO" id="GO:0045087">
    <property type="term" value="P:innate immune response"/>
    <property type="evidence" value="ECO:0007669"/>
    <property type="project" value="UniProtKB-KW"/>
</dbReference>
<dbReference type="GO" id="GO:0050918">
    <property type="term" value="P:positive chemotaxis"/>
    <property type="evidence" value="ECO:0007669"/>
    <property type="project" value="TreeGrafter"/>
</dbReference>